<reference evidence="4" key="5">
    <citation type="submission" date="2024-05" db="EMBL/GenBank/DDBJ databases">
        <authorList>
            <person name="Sun Q."/>
            <person name="Sedlacek I."/>
        </authorList>
    </citation>
    <scope>NUCLEOTIDE SEQUENCE</scope>
    <source>
        <strain evidence="4">CCM 7327</strain>
    </source>
</reference>
<reference evidence="4" key="1">
    <citation type="journal article" date="2014" name="Int. J. Syst. Evol. Microbiol.">
        <title>Complete genome of a new Firmicutes species belonging to the dominant human colonic microbiota ('Ruminococcus bicirculans') reveals two chromosomes and a selective capacity to utilize plant glucans.</title>
        <authorList>
            <consortium name="NISC Comparative Sequencing Program"/>
            <person name="Wegmann U."/>
            <person name="Louis P."/>
            <person name="Goesmann A."/>
            <person name="Henrissat B."/>
            <person name="Duncan S.H."/>
            <person name="Flint H.J."/>
        </authorList>
    </citation>
    <scope>NUCLEOTIDE SEQUENCE</scope>
    <source>
        <strain evidence="4">CCM 7327</strain>
    </source>
</reference>
<reference evidence="7" key="2">
    <citation type="journal article" date="2019" name="Int. J. Syst. Evol. Microbiol.">
        <title>The Global Catalogue of Microorganisms (GCM) 10K type strain sequencing project: providing services to taxonomists for standard genome sequencing and annotation.</title>
        <authorList>
            <consortium name="The Broad Institute Genomics Platform"/>
            <consortium name="The Broad Institute Genome Sequencing Center for Infectious Disease"/>
            <person name="Wu L."/>
            <person name="Ma J."/>
        </authorList>
    </citation>
    <scope>NUCLEOTIDE SEQUENCE [LARGE SCALE GENOMIC DNA]</scope>
    <source>
        <strain evidence="7">CCM 7327</strain>
    </source>
</reference>
<dbReference type="EMBL" id="CP060037">
    <property type="protein sequence ID" value="QOT74315.1"/>
    <property type="molecule type" value="Genomic_DNA"/>
</dbReference>
<keyword evidence="2" id="KW-1133">Transmembrane helix</keyword>
<dbReference type="SUPFAM" id="SSF56112">
    <property type="entry name" value="Protein kinase-like (PK-like)"/>
    <property type="match status" value="1"/>
</dbReference>
<evidence type="ECO:0000313" key="6">
    <source>
        <dbReference type="Proteomes" id="UP000593663"/>
    </source>
</evidence>
<feature type="transmembrane region" description="Helical" evidence="2">
    <location>
        <begin position="489"/>
        <end position="522"/>
    </location>
</feature>
<feature type="domain" description="ABC1 atypical kinase-like" evidence="3">
    <location>
        <begin position="90"/>
        <end position="332"/>
    </location>
</feature>
<keyword evidence="5" id="KW-0614">Plasmid</keyword>
<dbReference type="CDD" id="cd05121">
    <property type="entry name" value="ABC1_ADCK3-like"/>
    <property type="match status" value="1"/>
</dbReference>
<dbReference type="RefSeq" id="WP_025550796.1">
    <property type="nucleotide sequence ID" value="NZ_BATN01000095.1"/>
</dbReference>
<geneLocation type="plasmid" evidence="5 6">
    <name>p1</name>
</geneLocation>
<proteinExistence type="inferred from homology"/>
<organism evidence="5 6">
    <name type="scientific">Sphingobium fuliginis (strain ATCC 27551)</name>
    <dbReference type="NCBI Taxonomy" id="336203"/>
    <lineage>
        <taxon>Bacteria</taxon>
        <taxon>Pseudomonadati</taxon>
        <taxon>Pseudomonadota</taxon>
        <taxon>Alphaproteobacteria</taxon>
        <taxon>Sphingomonadales</taxon>
        <taxon>Sphingomonadaceae</taxon>
        <taxon>Sphingobium</taxon>
    </lineage>
</organism>
<evidence type="ECO:0000313" key="5">
    <source>
        <dbReference type="EMBL" id="QOT74315.1"/>
    </source>
</evidence>
<keyword evidence="2" id="KW-0472">Membrane</keyword>
<reference evidence="5" key="4">
    <citation type="journal article" date="2021" name="Microbiol. Resour. Announc.">
        <title>Complete Genome Sequence of Sphingobium barthaii KK22, a High-Molecular-Weight Polycyclic Aromatic Hydrocarbon-Degrading Soil Bacterium.</title>
        <authorList>
            <person name="Mori J.F."/>
            <person name="Kanaly R.A."/>
        </authorList>
    </citation>
    <scope>NUCLEOTIDE SEQUENCE</scope>
    <source>
        <strain evidence="5">KK22</strain>
    </source>
</reference>
<evidence type="ECO:0000313" key="7">
    <source>
        <dbReference type="Proteomes" id="UP000628109"/>
    </source>
</evidence>
<keyword evidence="2" id="KW-0812">Transmembrane</keyword>
<evidence type="ECO:0000259" key="3">
    <source>
        <dbReference type="Pfam" id="PF03109"/>
    </source>
</evidence>
<name>A0A4Q4ITJ4_SPHSA</name>
<dbReference type="AlphaFoldDB" id="A0A4Q4ITJ4"/>
<dbReference type="PANTHER" id="PTHR10566">
    <property type="entry name" value="CHAPERONE-ACTIVITY OF BC1 COMPLEX CABC1 -RELATED"/>
    <property type="match status" value="1"/>
</dbReference>
<dbReference type="InterPro" id="IPR004147">
    <property type="entry name" value="ABC1_dom"/>
</dbReference>
<dbReference type="Proteomes" id="UP000628109">
    <property type="component" value="Unassembled WGS sequence"/>
</dbReference>
<dbReference type="Proteomes" id="UP000593663">
    <property type="component" value="Plasmid p1"/>
</dbReference>
<gene>
    <name evidence="4" type="primary">aarF</name>
    <name evidence="4" type="ORF">GCM10019071_34480</name>
    <name evidence="5" type="ORF">H5V43_22545</name>
</gene>
<evidence type="ECO:0000256" key="2">
    <source>
        <dbReference type="SAM" id="Phobius"/>
    </source>
</evidence>
<dbReference type="KEGG" id="sbar:H5V43_22545"/>
<dbReference type="PANTHER" id="PTHR10566:SF113">
    <property type="entry name" value="PROTEIN ACTIVITY OF BC1 COMPLEX KINASE 7, CHLOROPLASTIC"/>
    <property type="match status" value="1"/>
</dbReference>
<comment type="similarity">
    <text evidence="1">Belongs to the protein kinase superfamily. ADCK protein kinase family.</text>
</comment>
<keyword evidence="7" id="KW-1185">Reference proteome</keyword>
<dbReference type="EMBL" id="BMDU01000008">
    <property type="protein sequence ID" value="GGA00894.1"/>
    <property type="molecule type" value="Genomic_DNA"/>
</dbReference>
<evidence type="ECO:0000313" key="4">
    <source>
        <dbReference type="EMBL" id="GGA00894.1"/>
    </source>
</evidence>
<dbReference type="InterPro" id="IPR050154">
    <property type="entry name" value="UbiB_kinase"/>
</dbReference>
<evidence type="ECO:0000256" key="1">
    <source>
        <dbReference type="ARBA" id="ARBA00009670"/>
    </source>
</evidence>
<reference evidence="6" key="3">
    <citation type="submission" date="2020-08" db="EMBL/GenBank/DDBJ databases">
        <title>Complete genome sequence of Sphingobium barthaii strain KK22, a high-molecular-weight polycyclic aromatic hydrocarbon-degrading soil bacterium.</title>
        <authorList>
            <person name="Mori J.F."/>
            <person name="Kanaly R.A."/>
        </authorList>
    </citation>
    <scope>NUCLEOTIDE SEQUENCE [LARGE SCALE GENOMIC DNA]</scope>
    <source>
        <strain evidence="6">KK22</strain>
        <plasmid evidence="6">p1</plasmid>
    </source>
</reference>
<accession>A0A4Q4ITJ4</accession>
<sequence>MTEVADDIPLSERERFGELARIFARHGLGGLASRVGLASGPLTWSVEPDASTRVVALLRDLGPVAIKLGQLLATRGDLLGPEWVNALSTLQDQVPAVPFHEIEPELVSSLGAPVADVFARFDRIPIAAASIAQVHGAALSDGTEVVVKVRRPGIATRVDADLRLLRRLARLAERRSPELRRLKIDELLRFFAESLSQEMDLSAEAAACEGIGSFLDTLGVRTPKFFWDYVGRRVNVQERLEGVSVRGVLIAADEVTDAAAIAGAYADAILRMIIFYGRFHADPHPGNVFVLPSRKIAFIDFGATGTLTPNRRSELVTLVLAIAGENPRAVADVLINWSGDRTVEVDGLQRDLESLIGQFRGAVLKQVDLSEIFSRVFTLLRQYRLALPPDLALLLRTLLTAEGLVRTLDPEFDIAARAMPIARELARERISPAELRKGGRRLATGIGRLAAASPDLIGLVEKVAKSGTIPVHVSLPSPNKERPSPQRDILAAGLIVGGAVLFSQQIYISLASWGIAVVILALTRNR</sequence>
<dbReference type="Pfam" id="PF03109">
    <property type="entry name" value="ABC1"/>
    <property type="match status" value="1"/>
</dbReference>
<protein>
    <submittedName>
        <fullName evidence="5">Ubiquinone biosynthesis protein</fullName>
    </submittedName>
</protein>
<keyword evidence="5" id="KW-0830">Ubiquinone</keyword>
<dbReference type="InterPro" id="IPR011009">
    <property type="entry name" value="Kinase-like_dom_sf"/>
</dbReference>